<organism evidence="2 3">
    <name type="scientific">Microbulbifer donghaiensis</name>
    <dbReference type="NCBI Taxonomy" id="494016"/>
    <lineage>
        <taxon>Bacteria</taxon>
        <taxon>Pseudomonadati</taxon>
        <taxon>Pseudomonadota</taxon>
        <taxon>Gammaproteobacteria</taxon>
        <taxon>Cellvibrionales</taxon>
        <taxon>Microbulbiferaceae</taxon>
        <taxon>Microbulbifer</taxon>
    </lineage>
</organism>
<dbReference type="GO" id="GO:0004803">
    <property type="term" value="F:transposase activity"/>
    <property type="evidence" value="ECO:0007669"/>
    <property type="project" value="InterPro"/>
</dbReference>
<dbReference type="InterPro" id="IPR052715">
    <property type="entry name" value="RAYT_transposase"/>
</dbReference>
<protein>
    <submittedName>
        <fullName evidence="2">REP element-mobilizing transposase RayT</fullName>
    </submittedName>
</protein>
<gene>
    <name evidence="2" type="ORF">SAMN04487965_2276</name>
</gene>
<dbReference type="OrthoDB" id="9791101at2"/>
<evidence type="ECO:0000313" key="2">
    <source>
        <dbReference type="EMBL" id="SHF57134.1"/>
    </source>
</evidence>
<sequence>MNSSPESHRLRFGQFSEPNRIYLITANCFQRQPIFSDLQRGRAFVRALMHSSRSAETLSYVVMPDHVQWLMQIRKGAELSAIVQKVKSQTSKALKRQDRQLDRNWQRGFHDHALRKEEDLIAMARYVVANPLRAGLVKSLRDYPLWDAIWL</sequence>
<evidence type="ECO:0000313" key="3">
    <source>
        <dbReference type="Proteomes" id="UP000184170"/>
    </source>
</evidence>
<dbReference type="Pfam" id="PF01797">
    <property type="entry name" value="Y1_Tnp"/>
    <property type="match status" value="1"/>
</dbReference>
<dbReference type="SMART" id="SM01321">
    <property type="entry name" value="Y1_Tnp"/>
    <property type="match status" value="1"/>
</dbReference>
<reference evidence="3" key="1">
    <citation type="submission" date="2016-11" db="EMBL/GenBank/DDBJ databases">
        <authorList>
            <person name="Varghese N."/>
            <person name="Submissions S."/>
        </authorList>
    </citation>
    <scope>NUCLEOTIDE SEQUENCE [LARGE SCALE GENOMIC DNA]</scope>
    <source>
        <strain evidence="3">CGMCC 1.7063</strain>
    </source>
</reference>
<accession>A0A1M5CQV3</accession>
<keyword evidence="3" id="KW-1185">Reference proteome</keyword>
<dbReference type="InterPro" id="IPR036515">
    <property type="entry name" value="Transposase_17_sf"/>
</dbReference>
<dbReference type="NCBIfam" id="NF047646">
    <property type="entry name" value="REP_Tyr_transpos"/>
    <property type="match status" value="1"/>
</dbReference>
<dbReference type="GO" id="GO:0043565">
    <property type="term" value="F:sequence-specific DNA binding"/>
    <property type="evidence" value="ECO:0007669"/>
    <property type="project" value="TreeGrafter"/>
</dbReference>
<dbReference type="GO" id="GO:0006313">
    <property type="term" value="P:DNA transposition"/>
    <property type="evidence" value="ECO:0007669"/>
    <property type="project" value="InterPro"/>
</dbReference>
<feature type="domain" description="Transposase IS200-like" evidence="1">
    <location>
        <begin position="17"/>
        <end position="130"/>
    </location>
</feature>
<dbReference type="PANTHER" id="PTHR36966:SF1">
    <property type="entry name" value="REP-ASSOCIATED TYROSINE TRANSPOSASE"/>
    <property type="match status" value="1"/>
</dbReference>
<name>A0A1M5CQV3_9GAMM</name>
<dbReference type="AlphaFoldDB" id="A0A1M5CQV3"/>
<dbReference type="EMBL" id="FQVA01000002">
    <property type="protein sequence ID" value="SHF57134.1"/>
    <property type="molecule type" value="Genomic_DNA"/>
</dbReference>
<dbReference type="Proteomes" id="UP000184170">
    <property type="component" value="Unassembled WGS sequence"/>
</dbReference>
<dbReference type="RefSeq" id="WP_073275200.1">
    <property type="nucleotide sequence ID" value="NZ_FQVA01000002.1"/>
</dbReference>
<evidence type="ECO:0000259" key="1">
    <source>
        <dbReference type="SMART" id="SM01321"/>
    </source>
</evidence>
<proteinExistence type="predicted"/>
<dbReference type="SUPFAM" id="SSF143422">
    <property type="entry name" value="Transposase IS200-like"/>
    <property type="match status" value="1"/>
</dbReference>
<dbReference type="PANTHER" id="PTHR36966">
    <property type="entry name" value="REP-ASSOCIATED TYROSINE TRANSPOSASE"/>
    <property type="match status" value="1"/>
</dbReference>
<dbReference type="InterPro" id="IPR002686">
    <property type="entry name" value="Transposase_17"/>
</dbReference>
<dbReference type="STRING" id="494016.SAMN04487965_2276"/>
<dbReference type="Gene3D" id="3.30.70.1290">
    <property type="entry name" value="Transposase IS200-like"/>
    <property type="match status" value="1"/>
</dbReference>